<evidence type="ECO:0008006" key="4">
    <source>
        <dbReference type="Google" id="ProtNLM"/>
    </source>
</evidence>
<gene>
    <name evidence="2" type="ORF">N7492_003735</name>
</gene>
<reference evidence="2" key="1">
    <citation type="submission" date="2022-11" db="EMBL/GenBank/DDBJ databases">
        <authorList>
            <person name="Petersen C."/>
        </authorList>
    </citation>
    <scope>NUCLEOTIDE SEQUENCE</scope>
    <source>
        <strain evidence="2">IBT 21917</strain>
    </source>
</reference>
<proteinExistence type="predicted"/>
<organism evidence="2 3">
    <name type="scientific">Penicillium capsulatum</name>
    <dbReference type="NCBI Taxonomy" id="69766"/>
    <lineage>
        <taxon>Eukaryota</taxon>
        <taxon>Fungi</taxon>
        <taxon>Dikarya</taxon>
        <taxon>Ascomycota</taxon>
        <taxon>Pezizomycotina</taxon>
        <taxon>Eurotiomycetes</taxon>
        <taxon>Eurotiomycetidae</taxon>
        <taxon>Eurotiales</taxon>
        <taxon>Aspergillaceae</taxon>
        <taxon>Penicillium</taxon>
    </lineage>
</organism>
<name>A0A9W9IP64_9EURO</name>
<keyword evidence="3" id="KW-1185">Reference proteome</keyword>
<comment type="caution">
    <text evidence="2">The sequence shown here is derived from an EMBL/GenBank/DDBJ whole genome shotgun (WGS) entry which is preliminary data.</text>
</comment>
<feature type="signal peptide" evidence="1">
    <location>
        <begin position="1"/>
        <end position="19"/>
    </location>
</feature>
<feature type="chain" id="PRO_5040722443" description="AA1-like domain-containing protein" evidence="1">
    <location>
        <begin position="20"/>
        <end position="136"/>
    </location>
</feature>
<dbReference type="EMBL" id="JAPQKO010000002">
    <property type="protein sequence ID" value="KAJ5180525.1"/>
    <property type="molecule type" value="Genomic_DNA"/>
</dbReference>
<evidence type="ECO:0000313" key="2">
    <source>
        <dbReference type="EMBL" id="KAJ5180525.1"/>
    </source>
</evidence>
<sequence length="136" mass="14756">MFSKFLPIALLAVAPAVMAGPGPAPPCSATVQLNSAIEDGKSTIAFDIHNNNTYYHTSLDSTEAFCTKTLFQSKDVDGTEYANIWSYQPKGSVNGNAPWPHPFVWQGECGEDEYGRTKFTYVSPSLSQLVDTDIAS</sequence>
<keyword evidence="1" id="KW-0732">Signal</keyword>
<dbReference type="Proteomes" id="UP001146351">
    <property type="component" value="Unassembled WGS sequence"/>
</dbReference>
<evidence type="ECO:0000256" key="1">
    <source>
        <dbReference type="SAM" id="SignalP"/>
    </source>
</evidence>
<reference evidence="2" key="2">
    <citation type="journal article" date="2023" name="IMA Fungus">
        <title>Comparative genomic study of the Penicillium genus elucidates a diverse pangenome and 15 lateral gene transfer events.</title>
        <authorList>
            <person name="Petersen C."/>
            <person name="Sorensen T."/>
            <person name="Nielsen M.R."/>
            <person name="Sondergaard T.E."/>
            <person name="Sorensen J.L."/>
            <person name="Fitzpatrick D.A."/>
            <person name="Frisvad J.C."/>
            <person name="Nielsen K.L."/>
        </authorList>
    </citation>
    <scope>NUCLEOTIDE SEQUENCE</scope>
    <source>
        <strain evidence="2">IBT 21917</strain>
    </source>
</reference>
<dbReference type="AlphaFoldDB" id="A0A9W9IP64"/>
<accession>A0A9W9IP64</accession>
<evidence type="ECO:0000313" key="3">
    <source>
        <dbReference type="Proteomes" id="UP001146351"/>
    </source>
</evidence>
<protein>
    <recommendedName>
        <fullName evidence="4">AA1-like domain-containing protein</fullName>
    </recommendedName>
</protein>